<keyword evidence="6" id="KW-1185">Reference proteome</keyword>
<evidence type="ECO:0000256" key="2">
    <source>
        <dbReference type="ARBA" id="ARBA00024023"/>
    </source>
</evidence>
<dbReference type="InterPro" id="IPR022039">
    <property type="entry name" value="MKT1_C"/>
</dbReference>
<dbReference type="InterPro" id="IPR022040">
    <property type="entry name" value="MKT1_N"/>
</dbReference>
<feature type="domain" description="Post-transcriptional regulator MKT1 N-terminal" evidence="4">
    <location>
        <begin position="268"/>
        <end position="350"/>
    </location>
</feature>
<dbReference type="Proteomes" id="UP000187209">
    <property type="component" value="Unassembled WGS sequence"/>
</dbReference>
<dbReference type="OrthoDB" id="17262at2759"/>
<dbReference type="GO" id="GO:0006417">
    <property type="term" value="P:regulation of translation"/>
    <property type="evidence" value="ECO:0007669"/>
    <property type="project" value="UniProtKB-KW"/>
</dbReference>
<evidence type="ECO:0000313" key="6">
    <source>
        <dbReference type="Proteomes" id="UP000187209"/>
    </source>
</evidence>
<dbReference type="EMBL" id="MPUH01000286">
    <property type="protein sequence ID" value="OMJ83939.1"/>
    <property type="molecule type" value="Genomic_DNA"/>
</dbReference>
<reference evidence="5 6" key="1">
    <citation type="submission" date="2016-11" db="EMBL/GenBank/DDBJ databases">
        <title>The macronuclear genome of Stentor coeruleus: a giant cell with tiny introns.</title>
        <authorList>
            <person name="Slabodnick M."/>
            <person name="Ruby J.G."/>
            <person name="Reiff S.B."/>
            <person name="Swart E.C."/>
            <person name="Gosai S."/>
            <person name="Prabakaran S."/>
            <person name="Witkowska E."/>
            <person name="Larue G.E."/>
            <person name="Fisher S."/>
            <person name="Freeman R.M."/>
            <person name="Gunawardena J."/>
            <person name="Chu W."/>
            <person name="Stover N.A."/>
            <person name="Gregory B.D."/>
            <person name="Nowacki M."/>
            <person name="Derisi J."/>
            <person name="Roy S.W."/>
            <person name="Marshall W.F."/>
            <person name="Sood P."/>
        </authorList>
    </citation>
    <scope>NUCLEOTIDE SEQUENCE [LARGE SCALE GENOMIC DNA]</scope>
    <source>
        <strain evidence="5">WM001</strain>
    </source>
</reference>
<accession>A0A1R2C4N8</accession>
<name>A0A1R2C4N8_9CILI</name>
<organism evidence="5 6">
    <name type="scientific">Stentor coeruleus</name>
    <dbReference type="NCBI Taxonomy" id="5963"/>
    <lineage>
        <taxon>Eukaryota</taxon>
        <taxon>Sar</taxon>
        <taxon>Alveolata</taxon>
        <taxon>Ciliophora</taxon>
        <taxon>Postciliodesmatophora</taxon>
        <taxon>Heterotrichea</taxon>
        <taxon>Heterotrichida</taxon>
        <taxon>Stentoridae</taxon>
        <taxon>Stentor</taxon>
    </lineage>
</organism>
<gene>
    <name evidence="5" type="ORF">SteCoe_15035</name>
</gene>
<protein>
    <recommendedName>
        <fullName evidence="7">XPG N-terminal domain-containing protein</fullName>
    </recommendedName>
</protein>
<evidence type="ECO:0008006" key="7">
    <source>
        <dbReference type="Google" id="ProtNLM"/>
    </source>
</evidence>
<dbReference type="AlphaFoldDB" id="A0A1R2C4N8"/>
<dbReference type="InterPro" id="IPR029060">
    <property type="entry name" value="PIN-like_dom_sf"/>
</dbReference>
<evidence type="ECO:0000259" key="3">
    <source>
        <dbReference type="Pfam" id="PF12246"/>
    </source>
</evidence>
<proteinExistence type="inferred from homology"/>
<sequence>MEVHRKFLELLEEKGLVSIGENSDLAGSIGIDGDWWLNRIVPIDRKSELLGSITMSLRPCLSEGLKHFSNLNLNPVLVFSGIPLNTSGRGTNTRSWEQKADDNENLEINPLEVPRHIEAYYTTFDMIKLSKGQAMRAPYFPSAQLLALYQTGKIQHVMGMTDLIFYEVPVIIIDMMQTKYKYVETAKVFQALQLTSKEIKQAFIMNGYFGKNMTDVPLEALFESMKYVRAEMLTSDIFSLGYYSNVVDCKVHLSSGPPGLGYERGDFIKAYGQKLPKELYFALGFLNISPKLFYMITHNRIEEKQPSGDSNNYRKLQKAIKDVKSTTISILSSIVDEKYFKNPIKVQYWYSEIQDEVALKPYTSINWKITISSLNRALIQHKKLFPDIYFCLKWHMEDWGNKKELINLSTTKNLEETKTSDTMYLLARINLSFLEAIGYIFPTGCPSLFGKSLINIDPEWQFSGFYLQELLKYGLLNGRTLNQNQCSNTLSSETYEKLCGISTDDSSRHAIVLISRVFSLVQPTLKEEVWTGEIDYDLAQFHSLINLIFNSYQQIFEAIVLKEFLSCKEINKNYCEISKMSPLLPYPHPALGIAIKRLLIYDDINQVAMEMPQMVDLYLDLHRGWMFWKSFVKIMNIFRQYNAVPENTLMNDIAAASKKLKNALLRARIHISN</sequence>
<comment type="caution">
    <text evidence="5">The sequence shown here is derived from an EMBL/GenBank/DDBJ whole genome shotgun (WGS) entry which is preliminary data.</text>
</comment>
<keyword evidence="1" id="KW-0810">Translation regulation</keyword>
<dbReference type="SUPFAM" id="SSF88723">
    <property type="entry name" value="PIN domain-like"/>
    <property type="match status" value="1"/>
</dbReference>
<evidence type="ECO:0000259" key="4">
    <source>
        <dbReference type="Pfam" id="PF12247"/>
    </source>
</evidence>
<comment type="similarity">
    <text evidence="2">Belongs to the XPG/RAD2 endonuclease family.</text>
</comment>
<dbReference type="Pfam" id="PF12246">
    <property type="entry name" value="MKT1_C"/>
    <property type="match status" value="1"/>
</dbReference>
<evidence type="ECO:0000313" key="5">
    <source>
        <dbReference type="EMBL" id="OMJ83939.1"/>
    </source>
</evidence>
<dbReference type="Gene3D" id="3.40.50.1010">
    <property type="entry name" value="5'-nuclease"/>
    <property type="match status" value="1"/>
</dbReference>
<dbReference type="Pfam" id="PF12247">
    <property type="entry name" value="MKT1_N"/>
    <property type="match status" value="1"/>
</dbReference>
<feature type="domain" description="Post-transcriptional regulator MKT1 C-terminal" evidence="3">
    <location>
        <begin position="433"/>
        <end position="660"/>
    </location>
</feature>
<evidence type="ECO:0000256" key="1">
    <source>
        <dbReference type="ARBA" id="ARBA00022845"/>
    </source>
</evidence>